<evidence type="ECO:0000313" key="2">
    <source>
        <dbReference type="Proteomes" id="UP001362999"/>
    </source>
</evidence>
<comment type="caution">
    <text evidence="1">The sequence shown here is derived from an EMBL/GenBank/DDBJ whole genome shotgun (WGS) entry which is preliminary data.</text>
</comment>
<gene>
    <name evidence="1" type="ORF">R3P38DRAFT_1776292</name>
</gene>
<sequence>MTVAIFEGSENDLKDEWDEYISLQTRLRHPNVFQLFGITASQGLYAAIFHEEHISFEQTKKAYRVTPTLRIYFRDFWYREFETHGSYIAFMINTPDLRPSMCTNWFHISGKLCIEVHSRAQHYHCEINMLGLYETRTLPLARHSTIRPHSVVKHKAGNLEEMAFLPQVTSDPPKWSFPFFGYKVSVPTTIMPNGWTRCVCDQVLADIGVEIRSVFHDSRNELPWATCWLNLRGRFTRFYWLPQVNHIFNYLGLECSSCSFVDSVEIACKLTDNIPQSLKKIFLFLPDPHAFLTPDLTRVCYPDSKAEPYWSFDLSGTNHLSSNQASALGLPQIQLEISARHTFIVDKTLLNDLHTFYTRKGFNSNSQDVAKHLKRPLYCFGDAGDPAPSPLIRSYLLP</sequence>
<proteinExistence type="predicted"/>
<evidence type="ECO:0008006" key="3">
    <source>
        <dbReference type="Google" id="ProtNLM"/>
    </source>
</evidence>
<organism evidence="1 2">
    <name type="scientific">Favolaschia claudopus</name>
    <dbReference type="NCBI Taxonomy" id="2862362"/>
    <lineage>
        <taxon>Eukaryota</taxon>
        <taxon>Fungi</taxon>
        <taxon>Dikarya</taxon>
        <taxon>Basidiomycota</taxon>
        <taxon>Agaricomycotina</taxon>
        <taxon>Agaricomycetes</taxon>
        <taxon>Agaricomycetidae</taxon>
        <taxon>Agaricales</taxon>
        <taxon>Marasmiineae</taxon>
        <taxon>Mycenaceae</taxon>
        <taxon>Favolaschia</taxon>
    </lineage>
</organism>
<keyword evidence="2" id="KW-1185">Reference proteome</keyword>
<reference evidence="1 2" key="1">
    <citation type="journal article" date="2024" name="J Genomics">
        <title>Draft genome sequencing and assembly of Favolaschia claudopus CIRM-BRFM 2984 isolated from oak limbs.</title>
        <authorList>
            <person name="Navarro D."/>
            <person name="Drula E."/>
            <person name="Chaduli D."/>
            <person name="Cazenave R."/>
            <person name="Ahrendt S."/>
            <person name="Wang J."/>
            <person name="Lipzen A."/>
            <person name="Daum C."/>
            <person name="Barry K."/>
            <person name="Grigoriev I.V."/>
            <person name="Favel A."/>
            <person name="Rosso M.N."/>
            <person name="Martin F."/>
        </authorList>
    </citation>
    <scope>NUCLEOTIDE SEQUENCE [LARGE SCALE GENOMIC DNA]</scope>
    <source>
        <strain evidence="1 2">CIRM-BRFM 2984</strain>
    </source>
</reference>
<protein>
    <recommendedName>
        <fullName evidence="3">Serine-threonine/tyrosine-protein kinase catalytic domain-containing protein</fullName>
    </recommendedName>
</protein>
<dbReference type="AlphaFoldDB" id="A0AAW0A803"/>
<name>A0AAW0A803_9AGAR</name>
<dbReference type="EMBL" id="JAWWNJ010000081">
    <property type="protein sequence ID" value="KAK7001919.1"/>
    <property type="molecule type" value="Genomic_DNA"/>
</dbReference>
<evidence type="ECO:0000313" key="1">
    <source>
        <dbReference type="EMBL" id="KAK7001919.1"/>
    </source>
</evidence>
<dbReference type="Proteomes" id="UP001362999">
    <property type="component" value="Unassembled WGS sequence"/>
</dbReference>
<accession>A0AAW0A803</accession>